<reference evidence="15" key="1">
    <citation type="submission" date="2020-10" db="EMBL/GenBank/DDBJ databases">
        <title>Catharus ustulatus (Swainson's thrush) genome, bCatUst1, primary haplotype v2.</title>
        <authorList>
            <person name="Delmore K."/>
            <person name="Vafadar M."/>
            <person name="Formenti G."/>
            <person name="Chow W."/>
            <person name="Pelan S."/>
            <person name="Howe K."/>
            <person name="Rhie A."/>
            <person name="Mountcastle J."/>
            <person name="Haase B."/>
            <person name="Fedrigo O."/>
            <person name="Jarvis E.D."/>
        </authorList>
    </citation>
    <scope>NUCLEOTIDE SEQUENCE [LARGE SCALE GENOMIC DNA]</scope>
</reference>
<evidence type="ECO:0000256" key="9">
    <source>
        <dbReference type="ARBA" id="ARBA00023136"/>
    </source>
</evidence>
<proteinExistence type="predicted"/>
<organism evidence="15 16">
    <name type="scientific">Catharus ustulatus</name>
    <name type="common">Russet-backed thrush</name>
    <name type="synonym">Hylocichla ustulatus</name>
    <dbReference type="NCBI Taxonomy" id="91951"/>
    <lineage>
        <taxon>Eukaryota</taxon>
        <taxon>Metazoa</taxon>
        <taxon>Chordata</taxon>
        <taxon>Craniata</taxon>
        <taxon>Vertebrata</taxon>
        <taxon>Euteleostomi</taxon>
        <taxon>Archelosauria</taxon>
        <taxon>Archosauria</taxon>
        <taxon>Dinosauria</taxon>
        <taxon>Saurischia</taxon>
        <taxon>Theropoda</taxon>
        <taxon>Coelurosauria</taxon>
        <taxon>Aves</taxon>
        <taxon>Neognathae</taxon>
        <taxon>Neoaves</taxon>
        <taxon>Telluraves</taxon>
        <taxon>Australaves</taxon>
        <taxon>Passeriformes</taxon>
        <taxon>Turdidae</taxon>
        <taxon>Catharus</taxon>
    </lineage>
</organism>
<accession>A0A8C3Y0I4</accession>
<keyword evidence="4" id="KW-0732">Signal</keyword>
<sequence length="1086" mass="114400">MAFNYMYILESVLFNKSILRKEKRKRGRRRGAPKRTCYYRCGGRQSSGRKSQSASGAGGTTAGPSPPGAAAAAGGGQRRKARLTEGAAVGHQVPLLAAKAPGDTGGRQLLPEPQSRYRQREEECGGPARARRREIEAACCSSQGDPKADVGGSQGNQTGRDKRPEARVATMRWGPVLRVLVLQAAWALAGGQVRYSVPEEAKAGTVVGRLAQDLGLEAGEAEARRLRLVAQGRRASVEVSGASGALLVSSRLDREELCGKSAPCALRLEVLLERPLRVFHVQLEVTDINDNAPIFRVDEETLNIAESSLPGSRFPLEGASDADIGANAQLSYALSPSEYFTLDHQGNNDQSESLGLILTKALDRETIPVHRLLLTATDGGRPSLTGTMELVISMLDANDNAPQFNQSVYKVKALEGSELGTLLVTLSATDPDEGINSDIIYLFSKRASTKVKEMFSIDENKGEIRLQGKLDYEEMDSYEIPVEARDKGSPPLSGHCKVVLEVLDVNDNAPEVWVTSLSVPVPEDASVGTVVALLSVSDRDSGANGRVRCWVWPAAPFGLEATFAGSYSLVLREALDRERVSEYEVEVRAEDGGAPALGARRGLRVPVSDVNDNAPLFAQAVYTVLARENNAAGAELARLWARDPDEAGNGRVSYSVWEGAAGGVGAAAGSGWRAASSYVSVDAESGRVWALQPLDYEELQVLQFEVRAVDAGEPPLCGNATVQLFVLDENDNAPALLPPAGSAPEAGAVAAEAASSSSSSSFVGPVSGSGTLWAWAAWGAPAGQVVAKIRAVDADSGYNAWLRYELWEPRAKGPFRVGLYSGEVSTARPLDEADGARHTLLIVVRDHGEPARSATATLSVSLLEANEAALAAGSSASSSGSRSAVGVDVGGAAASAATNVWLVVAICAVSSLFLLALVLYGASRWAPRAAVLSGPGPTTLVCASEVGSWSYSQRHSRSLCVADGAAKSDLMVFSPNFPPPPSGPAAENGTAGKGPSLSPLASGVPKHPNPDWRYSASLRAGMQSAVHMEEAAVLRGGAAGPEQQWPTVSSATAGKDVQIQNICEELMLTAVDVLMLLLNFSSVFYV</sequence>
<dbReference type="InterPro" id="IPR050174">
    <property type="entry name" value="Protocadherin/Cadherin-CA"/>
</dbReference>
<evidence type="ECO:0000256" key="2">
    <source>
        <dbReference type="ARBA" id="ARBA00022475"/>
    </source>
</evidence>
<dbReference type="InterPro" id="IPR015919">
    <property type="entry name" value="Cadherin-like_sf"/>
</dbReference>
<evidence type="ECO:0000256" key="4">
    <source>
        <dbReference type="ARBA" id="ARBA00022729"/>
    </source>
</evidence>
<dbReference type="Pfam" id="PF08266">
    <property type="entry name" value="Cadherin_2"/>
    <property type="match status" value="1"/>
</dbReference>
<keyword evidence="6 11" id="KW-0106">Calcium</keyword>
<feature type="region of interest" description="Disordered" evidence="12">
    <location>
        <begin position="974"/>
        <end position="1007"/>
    </location>
</feature>
<evidence type="ECO:0000256" key="5">
    <source>
        <dbReference type="ARBA" id="ARBA00022737"/>
    </source>
</evidence>
<feature type="domain" description="Cadherin" evidence="14">
    <location>
        <begin position="618"/>
        <end position="736"/>
    </location>
</feature>
<dbReference type="Pfam" id="PF00028">
    <property type="entry name" value="Cadherin"/>
    <property type="match status" value="5"/>
</dbReference>
<feature type="domain" description="Cadherin" evidence="14">
    <location>
        <begin position="405"/>
        <end position="512"/>
    </location>
</feature>
<dbReference type="InterPro" id="IPR031904">
    <property type="entry name" value="Cadherin_CBD"/>
</dbReference>
<evidence type="ECO:0000256" key="12">
    <source>
        <dbReference type="SAM" id="MobiDB-lite"/>
    </source>
</evidence>
<feature type="domain" description="Cadherin" evidence="14">
    <location>
        <begin position="196"/>
        <end position="295"/>
    </location>
</feature>
<keyword evidence="16" id="KW-1185">Reference proteome</keyword>
<dbReference type="Proteomes" id="UP000694563">
    <property type="component" value="Chromosome 15"/>
</dbReference>
<dbReference type="FunFam" id="2.60.40.60:FF:000003">
    <property type="entry name" value="Protocadherin alpha 2"/>
    <property type="match status" value="1"/>
</dbReference>
<dbReference type="FunFam" id="2.60.40.60:FF:000002">
    <property type="entry name" value="Protocadherin alpha 2"/>
    <property type="match status" value="1"/>
</dbReference>
<feature type="region of interest" description="Disordered" evidence="12">
    <location>
        <begin position="22"/>
        <end position="82"/>
    </location>
</feature>
<evidence type="ECO:0000313" key="16">
    <source>
        <dbReference type="Proteomes" id="UP000694563"/>
    </source>
</evidence>
<name>A0A8C3Y0I4_CATUS</name>
<dbReference type="FunFam" id="2.60.40.60:FF:000007">
    <property type="entry name" value="Protocadherin alpha 2"/>
    <property type="match status" value="1"/>
</dbReference>
<dbReference type="GO" id="GO:0005886">
    <property type="term" value="C:plasma membrane"/>
    <property type="evidence" value="ECO:0007669"/>
    <property type="project" value="UniProtKB-SubCell"/>
</dbReference>
<dbReference type="PRINTS" id="PR00205">
    <property type="entry name" value="CADHERIN"/>
</dbReference>
<reference evidence="15" key="2">
    <citation type="submission" date="2025-08" db="UniProtKB">
        <authorList>
            <consortium name="Ensembl"/>
        </authorList>
    </citation>
    <scope>IDENTIFICATION</scope>
</reference>
<evidence type="ECO:0000256" key="10">
    <source>
        <dbReference type="ARBA" id="ARBA00023180"/>
    </source>
</evidence>
<dbReference type="PROSITE" id="PS50268">
    <property type="entry name" value="CADHERIN_2"/>
    <property type="match status" value="6"/>
</dbReference>
<feature type="region of interest" description="Disordered" evidence="12">
    <location>
        <begin position="97"/>
        <end position="166"/>
    </location>
</feature>
<feature type="compositionally biased region" description="Basic residues" evidence="12">
    <location>
        <begin position="22"/>
        <end position="33"/>
    </location>
</feature>
<evidence type="ECO:0000256" key="8">
    <source>
        <dbReference type="ARBA" id="ARBA00022989"/>
    </source>
</evidence>
<dbReference type="CDD" id="cd11304">
    <property type="entry name" value="Cadherin_repeat"/>
    <property type="match status" value="5"/>
</dbReference>
<evidence type="ECO:0000259" key="14">
    <source>
        <dbReference type="PROSITE" id="PS50268"/>
    </source>
</evidence>
<dbReference type="FunFam" id="2.60.40.60:FF:000006">
    <property type="entry name" value="Protocadherin alpha 2"/>
    <property type="match status" value="1"/>
</dbReference>
<protein>
    <recommendedName>
        <fullName evidence="14">Cadherin domain-containing protein</fullName>
    </recommendedName>
</protein>
<keyword evidence="3 13" id="KW-0812">Transmembrane</keyword>
<keyword evidence="2" id="KW-1003">Cell membrane</keyword>
<feature type="domain" description="Cadherin" evidence="14">
    <location>
        <begin position="780"/>
        <end position="872"/>
    </location>
</feature>
<evidence type="ECO:0000256" key="3">
    <source>
        <dbReference type="ARBA" id="ARBA00022692"/>
    </source>
</evidence>
<dbReference type="PANTHER" id="PTHR24028:SF133">
    <property type="entry name" value="PROTOCADHERIN ALPHA-4"/>
    <property type="match status" value="1"/>
</dbReference>
<dbReference type="SUPFAM" id="SSF49313">
    <property type="entry name" value="Cadherin-like"/>
    <property type="match status" value="6"/>
</dbReference>
<dbReference type="GO" id="GO:0007156">
    <property type="term" value="P:homophilic cell adhesion via plasma membrane adhesion molecules"/>
    <property type="evidence" value="ECO:0007669"/>
    <property type="project" value="InterPro"/>
</dbReference>
<dbReference type="PANTHER" id="PTHR24028">
    <property type="entry name" value="CADHERIN-87A"/>
    <property type="match status" value="1"/>
</dbReference>
<dbReference type="FunFam" id="2.60.40.60:FF:000001">
    <property type="entry name" value="Protocadherin alpha 2"/>
    <property type="match status" value="1"/>
</dbReference>
<keyword evidence="9 13" id="KW-0472">Membrane</keyword>
<evidence type="ECO:0000256" key="1">
    <source>
        <dbReference type="ARBA" id="ARBA00004251"/>
    </source>
</evidence>
<dbReference type="SMART" id="SM00112">
    <property type="entry name" value="CA"/>
    <property type="match status" value="6"/>
</dbReference>
<gene>
    <name evidence="15" type="primary">LOC117003308</name>
</gene>
<dbReference type="FunFam" id="2.60.40.60:FF:000233">
    <property type="entry name" value="Protocadherin gamma-A3 isoform 1"/>
    <property type="match status" value="1"/>
</dbReference>
<comment type="subcellular location">
    <subcellularLocation>
        <location evidence="1">Cell membrane</location>
        <topology evidence="1">Single-pass type I membrane protein</topology>
    </subcellularLocation>
</comment>
<dbReference type="PROSITE" id="PS00232">
    <property type="entry name" value="CADHERIN_1"/>
    <property type="match status" value="2"/>
</dbReference>
<evidence type="ECO:0000313" key="15">
    <source>
        <dbReference type="Ensembl" id="ENSCUSP00005006596.1"/>
    </source>
</evidence>
<feature type="domain" description="Cadherin" evidence="14">
    <location>
        <begin position="513"/>
        <end position="617"/>
    </location>
</feature>
<dbReference type="Gene3D" id="2.60.40.60">
    <property type="entry name" value="Cadherins"/>
    <property type="match status" value="6"/>
</dbReference>
<evidence type="ECO:0000256" key="11">
    <source>
        <dbReference type="PROSITE-ProRule" id="PRU00043"/>
    </source>
</evidence>
<dbReference type="Ensembl" id="ENSCUST00005006843.1">
    <property type="protein sequence ID" value="ENSCUSP00005006596.1"/>
    <property type="gene ID" value="ENSCUSG00005004122.1"/>
</dbReference>
<keyword evidence="10" id="KW-0325">Glycoprotein</keyword>
<keyword evidence="7" id="KW-0130">Cell adhesion</keyword>
<keyword evidence="8 13" id="KW-1133">Transmembrane helix</keyword>
<dbReference type="AlphaFoldDB" id="A0A8C3Y0I4"/>
<dbReference type="GO" id="GO:0005509">
    <property type="term" value="F:calcium ion binding"/>
    <property type="evidence" value="ECO:0007669"/>
    <property type="project" value="UniProtKB-UniRule"/>
</dbReference>
<feature type="transmembrane region" description="Helical" evidence="13">
    <location>
        <begin position="900"/>
        <end position="920"/>
    </location>
</feature>
<dbReference type="Pfam" id="PF15974">
    <property type="entry name" value="Cadherin_tail"/>
    <property type="match status" value="1"/>
</dbReference>
<dbReference type="InterPro" id="IPR013164">
    <property type="entry name" value="Cadherin_N"/>
</dbReference>
<evidence type="ECO:0000256" key="6">
    <source>
        <dbReference type="ARBA" id="ARBA00022837"/>
    </source>
</evidence>
<feature type="compositionally biased region" description="Low complexity" evidence="12">
    <location>
        <begin position="42"/>
        <end position="55"/>
    </location>
</feature>
<evidence type="ECO:0000256" key="13">
    <source>
        <dbReference type="SAM" id="Phobius"/>
    </source>
</evidence>
<evidence type="ECO:0000256" key="7">
    <source>
        <dbReference type="ARBA" id="ARBA00022889"/>
    </source>
</evidence>
<reference evidence="15" key="3">
    <citation type="submission" date="2025-09" db="UniProtKB">
        <authorList>
            <consortium name="Ensembl"/>
        </authorList>
    </citation>
    <scope>IDENTIFICATION</scope>
</reference>
<dbReference type="InterPro" id="IPR002126">
    <property type="entry name" value="Cadherin-like_dom"/>
</dbReference>
<feature type="domain" description="Cadherin" evidence="14">
    <location>
        <begin position="296"/>
        <end position="404"/>
    </location>
</feature>
<dbReference type="InterPro" id="IPR020894">
    <property type="entry name" value="Cadherin_CS"/>
</dbReference>
<keyword evidence="5" id="KW-0677">Repeat</keyword>